<reference evidence="1" key="1">
    <citation type="submission" date="2020-03" db="EMBL/GenBank/DDBJ databases">
        <title>Long-read based genome assembly of a Labrador retriever dog.</title>
        <authorList>
            <person name="Eory L."/>
            <person name="Zhang W."/>
            <person name="Schoenebeck J."/>
        </authorList>
    </citation>
    <scope>NUCLEOTIDE SEQUENCE [LARGE SCALE GENOMIC DNA]</scope>
    <source>
        <strain evidence="1">Labrador retriever</strain>
    </source>
</reference>
<keyword evidence="2" id="KW-1185">Reference proteome</keyword>
<protein>
    <submittedName>
        <fullName evidence="1">Uncharacterized protein</fullName>
    </submittedName>
</protein>
<reference evidence="1" key="2">
    <citation type="submission" date="2025-08" db="UniProtKB">
        <authorList>
            <consortium name="Ensembl"/>
        </authorList>
    </citation>
    <scope>IDENTIFICATION</scope>
    <source>
        <strain evidence="1">Boxer</strain>
    </source>
</reference>
<sequence>MIKILNKIGLEGHLPNTIKGIYEKHTANIILNGNYVKAFLLRPGTSQGCLFSPLFFNTIAYVLARANQQEKE</sequence>
<dbReference type="OrthoDB" id="9629650at2759"/>
<name>A0A8I3S1B0_CANLF</name>
<reference evidence="1" key="3">
    <citation type="submission" date="2025-09" db="UniProtKB">
        <authorList>
            <consortium name="Ensembl"/>
        </authorList>
    </citation>
    <scope>IDENTIFICATION</scope>
    <source>
        <strain evidence="1">Boxer</strain>
    </source>
</reference>
<dbReference type="Ensembl" id="ENSCAFT00845027036.1">
    <property type="protein sequence ID" value="ENSCAFP00845021275.1"/>
    <property type="gene ID" value="ENSCAFG00845015141.1"/>
</dbReference>
<dbReference type="AlphaFoldDB" id="A0A8I3S1B0"/>
<evidence type="ECO:0000313" key="2">
    <source>
        <dbReference type="Proteomes" id="UP000805418"/>
    </source>
</evidence>
<dbReference type="Proteomes" id="UP000805418">
    <property type="component" value="Chromosome 4"/>
</dbReference>
<evidence type="ECO:0000313" key="1">
    <source>
        <dbReference type="Ensembl" id="ENSCAFP00845021275.1"/>
    </source>
</evidence>
<organism evidence="1 2">
    <name type="scientific">Canis lupus familiaris</name>
    <name type="common">Dog</name>
    <name type="synonym">Canis familiaris</name>
    <dbReference type="NCBI Taxonomy" id="9615"/>
    <lineage>
        <taxon>Eukaryota</taxon>
        <taxon>Metazoa</taxon>
        <taxon>Chordata</taxon>
        <taxon>Craniata</taxon>
        <taxon>Vertebrata</taxon>
        <taxon>Euteleostomi</taxon>
        <taxon>Mammalia</taxon>
        <taxon>Eutheria</taxon>
        <taxon>Laurasiatheria</taxon>
        <taxon>Carnivora</taxon>
        <taxon>Caniformia</taxon>
        <taxon>Canidae</taxon>
        <taxon>Canis</taxon>
    </lineage>
</organism>
<dbReference type="PANTHER" id="PTHR19446">
    <property type="entry name" value="REVERSE TRANSCRIPTASES"/>
    <property type="match status" value="1"/>
</dbReference>
<dbReference type="GeneTree" id="ENSGT00950000185060"/>
<accession>A0A8I3S1B0</accession>
<proteinExistence type="predicted"/>